<dbReference type="AlphaFoldDB" id="A0A2A4YDA0"/>
<name>A0A2A4YDA0_UNCAE</name>
<sequence>MKINRKVLSIPPHISTSWKNVASLHIQEESGGKVLVVTLENESIIEVPALSETALKEVFEAHTKFLDQGEESSVESKQKQNVTQKTPLQNPFAIAGENSVTFGMPFKMGDLGGLGNLGDFMHHNQEQANSPDLPDDMIEKITTVGKAIGLDKQLENMPKAEPHCNCPFCQVSRALHGDEKKEAPKELFNPDEEVSDEELSFKEWDIKQMGQDLYIITNPLDNTETYQVFLGKNLGCTCGHKNCEHLKAVLNS</sequence>
<gene>
    <name evidence="1" type="ORF">COB11_06485</name>
</gene>
<dbReference type="EMBL" id="NVUU01000083">
    <property type="protein sequence ID" value="PCI92828.1"/>
    <property type="molecule type" value="Genomic_DNA"/>
</dbReference>
<organism evidence="1 2">
    <name type="scientific">Aerophobetes bacterium</name>
    <dbReference type="NCBI Taxonomy" id="2030807"/>
    <lineage>
        <taxon>Bacteria</taxon>
        <taxon>Candidatus Aerophobota</taxon>
    </lineage>
</organism>
<reference evidence="2" key="1">
    <citation type="submission" date="2017-08" db="EMBL/GenBank/DDBJ databases">
        <title>A dynamic microbial community with high functional redundancy inhabits the cold, oxic subseafloor aquifer.</title>
        <authorList>
            <person name="Tully B.J."/>
            <person name="Wheat C.G."/>
            <person name="Glazer B.T."/>
            <person name="Huber J.A."/>
        </authorList>
    </citation>
    <scope>NUCLEOTIDE SEQUENCE [LARGE SCALE GENOMIC DNA]</scope>
</reference>
<evidence type="ECO:0000313" key="1">
    <source>
        <dbReference type="EMBL" id="PCI92828.1"/>
    </source>
</evidence>
<comment type="caution">
    <text evidence="1">The sequence shown here is derived from an EMBL/GenBank/DDBJ whole genome shotgun (WGS) entry which is preliminary data.</text>
</comment>
<dbReference type="Proteomes" id="UP000217838">
    <property type="component" value="Unassembled WGS sequence"/>
</dbReference>
<protein>
    <submittedName>
        <fullName evidence="1">Uncharacterized protein</fullName>
    </submittedName>
</protein>
<proteinExistence type="predicted"/>
<accession>A0A2A4YDA0</accession>
<evidence type="ECO:0000313" key="2">
    <source>
        <dbReference type="Proteomes" id="UP000217838"/>
    </source>
</evidence>